<protein>
    <submittedName>
        <fullName evidence="4">SDR family oxidoreductase</fullName>
    </submittedName>
</protein>
<evidence type="ECO:0000313" key="4">
    <source>
        <dbReference type="EMBL" id="GAA4978661.1"/>
    </source>
</evidence>
<dbReference type="PRINTS" id="PR00081">
    <property type="entry name" value="GDHRDH"/>
</dbReference>
<evidence type="ECO:0000313" key="5">
    <source>
        <dbReference type="Proteomes" id="UP001500466"/>
    </source>
</evidence>
<dbReference type="PRINTS" id="PR00080">
    <property type="entry name" value="SDRFAMILY"/>
</dbReference>
<dbReference type="InterPro" id="IPR002347">
    <property type="entry name" value="SDR_fam"/>
</dbReference>
<dbReference type="PANTHER" id="PTHR45024:SF2">
    <property type="entry name" value="SCP2 DOMAIN-CONTAINING PROTEIN"/>
    <property type="match status" value="1"/>
</dbReference>
<gene>
    <name evidence="4" type="ORF">GCM10023205_53470</name>
</gene>
<organism evidence="4 5">
    <name type="scientific">Yinghuangia aomiensis</name>
    <dbReference type="NCBI Taxonomy" id="676205"/>
    <lineage>
        <taxon>Bacteria</taxon>
        <taxon>Bacillati</taxon>
        <taxon>Actinomycetota</taxon>
        <taxon>Actinomycetes</taxon>
        <taxon>Kitasatosporales</taxon>
        <taxon>Streptomycetaceae</taxon>
        <taxon>Yinghuangia</taxon>
    </lineage>
</organism>
<dbReference type="Pfam" id="PF00106">
    <property type="entry name" value="adh_short"/>
    <property type="match status" value="1"/>
</dbReference>
<comment type="similarity">
    <text evidence="1 3">Belongs to the short-chain dehydrogenases/reductases (SDR) family.</text>
</comment>
<dbReference type="PANTHER" id="PTHR45024">
    <property type="entry name" value="DEHYDROGENASES, SHORT CHAIN"/>
    <property type="match status" value="1"/>
</dbReference>
<evidence type="ECO:0000256" key="1">
    <source>
        <dbReference type="ARBA" id="ARBA00006484"/>
    </source>
</evidence>
<dbReference type="InterPro" id="IPR051687">
    <property type="entry name" value="Peroxisomal_Beta-Oxidation"/>
</dbReference>
<accession>A0ABP9HTZ5</accession>
<dbReference type="NCBIfam" id="NF005861">
    <property type="entry name" value="PRK07791.1"/>
    <property type="match status" value="1"/>
</dbReference>
<dbReference type="InterPro" id="IPR020904">
    <property type="entry name" value="Sc_DH/Rdtase_CS"/>
</dbReference>
<dbReference type="EMBL" id="BAABHS010000020">
    <property type="protein sequence ID" value="GAA4978661.1"/>
    <property type="molecule type" value="Genomic_DNA"/>
</dbReference>
<proteinExistence type="inferred from homology"/>
<comment type="caution">
    <text evidence="4">The sequence shown here is derived from an EMBL/GenBank/DDBJ whole genome shotgun (WGS) entry which is preliminary data.</text>
</comment>
<dbReference type="PROSITE" id="PS00061">
    <property type="entry name" value="ADH_SHORT"/>
    <property type="match status" value="1"/>
</dbReference>
<dbReference type="Gene3D" id="3.40.50.720">
    <property type="entry name" value="NAD(P)-binding Rossmann-like Domain"/>
    <property type="match status" value="1"/>
</dbReference>
<dbReference type="SUPFAM" id="SSF51735">
    <property type="entry name" value="NAD(P)-binding Rossmann-fold domains"/>
    <property type="match status" value="1"/>
</dbReference>
<reference evidence="5" key="1">
    <citation type="journal article" date="2019" name="Int. J. Syst. Evol. Microbiol.">
        <title>The Global Catalogue of Microorganisms (GCM) 10K type strain sequencing project: providing services to taxonomists for standard genome sequencing and annotation.</title>
        <authorList>
            <consortium name="The Broad Institute Genomics Platform"/>
            <consortium name="The Broad Institute Genome Sequencing Center for Infectious Disease"/>
            <person name="Wu L."/>
            <person name="Ma J."/>
        </authorList>
    </citation>
    <scope>NUCLEOTIDE SEQUENCE [LARGE SCALE GENOMIC DNA]</scope>
    <source>
        <strain evidence="5">JCM 17986</strain>
    </source>
</reference>
<keyword evidence="5" id="KW-1185">Reference proteome</keyword>
<evidence type="ECO:0000256" key="3">
    <source>
        <dbReference type="RuleBase" id="RU000363"/>
    </source>
</evidence>
<sequence>MVTGGGRGIGRAHALLLAREGAKVVVNDVGAADDGSGADKRPAELVVEEIEAAGGHAVADHSDVADWSAAGALVQAAVDAFGGLDIVVNNAGVLRDGFIAGISEADWDTVLSINLKGHAAVLHHAASHWRARHKAGDTVQASVINTASSSGTTKVLPGQMNYAAAKAGVVALTLVAAEELARYGVRVNAIAPAARTRLTLATPGIRDTVAAPPDGSFDAYAPEHIAPLVAYLAGPACSLTGRVFAVRGGLIAPLTGWTPALTIQSDEPWSLDSLHGLLADC</sequence>
<evidence type="ECO:0000256" key="2">
    <source>
        <dbReference type="ARBA" id="ARBA00023002"/>
    </source>
</evidence>
<name>A0ABP9HTZ5_9ACTN</name>
<keyword evidence="2" id="KW-0560">Oxidoreductase</keyword>
<dbReference type="InterPro" id="IPR036291">
    <property type="entry name" value="NAD(P)-bd_dom_sf"/>
</dbReference>
<dbReference type="Proteomes" id="UP001500466">
    <property type="component" value="Unassembled WGS sequence"/>
</dbReference>